<keyword evidence="4" id="KW-1185">Reference proteome</keyword>
<dbReference type="AlphaFoldDB" id="A0A255DAS9"/>
<feature type="region of interest" description="Disordered" evidence="1">
    <location>
        <begin position="1"/>
        <end position="36"/>
    </location>
</feature>
<evidence type="ECO:0000256" key="1">
    <source>
        <dbReference type="SAM" id="MobiDB-lite"/>
    </source>
</evidence>
<dbReference type="SMART" id="SM00065">
    <property type="entry name" value="GAF"/>
    <property type="match status" value="1"/>
</dbReference>
<gene>
    <name evidence="3" type="ORF">CG716_21875</name>
</gene>
<comment type="caution">
    <text evidence="3">The sequence shown here is derived from an EMBL/GenBank/DDBJ whole genome shotgun (WGS) entry which is preliminary data.</text>
</comment>
<accession>A0A255DAS9</accession>
<dbReference type="Pfam" id="PF01590">
    <property type="entry name" value="GAF"/>
    <property type="match status" value="1"/>
</dbReference>
<dbReference type="EMBL" id="NOZR01000021">
    <property type="protein sequence ID" value="OYN76537.1"/>
    <property type="molecule type" value="Genomic_DNA"/>
</dbReference>
<feature type="domain" description="GAF" evidence="2">
    <location>
        <begin position="93"/>
        <end position="235"/>
    </location>
</feature>
<feature type="compositionally biased region" description="Low complexity" evidence="1">
    <location>
        <begin position="24"/>
        <end position="34"/>
    </location>
</feature>
<dbReference type="OrthoDB" id="9151676at2"/>
<organism evidence="3 4">
    <name type="scientific">Mycolicibacterium sphagni</name>
    <dbReference type="NCBI Taxonomy" id="1786"/>
    <lineage>
        <taxon>Bacteria</taxon>
        <taxon>Bacillati</taxon>
        <taxon>Actinomycetota</taxon>
        <taxon>Actinomycetes</taxon>
        <taxon>Mycobacteriales</taxon>
        <taxon>Mycobacteriaceae</taxon>
        <taxon>Mycolicibacterium</taxon>
    </lineage>
</organism>
<evidence type="ECO:0000313" key="3">
    <source>
        <dbReference type="EMBL" id="OYN76537.1"/>
    </source>
</evidence>
<proteinExistence type="predicted"/>
<dbReference type="InterPro" id="IPR029016">
    <property type="entry name" value="GAF-like_dom_sf"/>
</dbReference>
<dbReference type="PANTHER" id="PTHR43102">
    <property type="entry name" value="SLR1143 PROTEIN"/>
    <property type="match status" value="1"/>
</dbReference>
<evidence type="ECO:0000313" key="4">
    <source>
        <dbReference type="Proteomes" id="UP000216063"/>
    </source>
</evidence>
<dbReference type="InterPro" id="IPR003018">
    <property type="entry name" value="GAF"/>
</dbReference>
<dbReference type="SUPFAM" id="SSF55781">
    <property type="entry name" value="GAF domain-like"/>
    <property type="match status" value="1"/>
</dbReference>
<dbReference type="Proteomes" id="UP000216063">
    <property type="component" value="Unassembled WGS sequence"/>
</dbReference>
<dbReference type="PANTHER" id="PTHR43102:SF2">
    <property type="entry name" value="GAF DOMAIN-CONTAINING PROTEIN"/>
    <property type="match status" value="1"/>
</dbReference>
<reference evidence="3 4" key="1">
    <citation type="submission" date="2017-07" db="EMBL/GenBank/DDBJ databases">
        <title>The new phylogeny of genus Mycobacterium.</title>
        <authorList>
            <person name="Tortoli E."/>
            <person name="Trovato A."/>
            <person name="Cirillo D.M."/>
        </authorList>
    </citation>
    <scope>NUCLEOTIDE SEQUENCE [LARGE SCALE GENOMIC DNA]</scope>
    <source>
        <strain evidence="3 4">ATCC 33027</strain>
    </source>
</reference>
<name>A0A255DAS9_9MYCO</name>
<sequence length="236" mass="24480">MGCPTPACHRSKGSLVSDERRDGVASSTGASASGNRDTARRLLTAAANSDAVVSALIREISGDESTIGSLLAAAINDPDRLAALRRTRLLDSGPSSALDNFAALTAEAVGAPYAAISLVDKDTQTFAGCTVTDGSLPRQFGLEYSVCKFTVAVGNLLVVDDAATHPLLADHPMVRGGVIRAYIGVPLADGRGHAVGTLCCSDNQPHHWTTGQIQILRDLGHVLASRIFDPHANEAG</sequence>
<evidence type="ECO:0000259" key="2">
    <source>
        <dbReference type="SMART" id="SM00065"/>
    </source>
</evidence>
<protein>
    <recommendedName>
        <fullName evidence="2">GAF domain-containing protein</fullName>
    </recommendedName>
</protein>
<dbReference type="Gene3D" id="3.30.450.40">
    <property type="match status" value="1"/>
</dbReference>